<feature type="compositionally biased region" description="Acidic residues" evidence="8">
    <location>
        <begin position="578"/>
        <end position="587"/>
    </location>
</feature>
<evidence type="ECO:0000256" key="3">
    <source>
        <dbReference type="ARBA" id="ARBA00022737"/>
    </source>
</evidence>
<sequence>MSPHTACSSPRTHAVSTKIAPTSSEHRSSASTITARESGNMVTATFATHHVYFDAPPLSPSNISPTSRPGASLFTTTFKHPAEPSPKGNMARRSSRADPMIRTDDEAYEEDEGYGELGQRHPLRRVKEDSKEEEEARQVSGGDAISLPGIKSLLSGAGDPPSVLNSALFQSPSLPSLVPNSPTSPSTAASGRTSRFSSLTSSAAVETSAPGWWHPDFNGNPFSAHQSYRSNALPHTQTHLFDEHDQKRRRSDGPPPAADNEELARLKWQAQSRNASFPSASPSGSSGPTTPTNWPSRASLHPPSAPSAGVSAAMSRGSLSGMSGGEGVSPPVSRRASPRSRNGSLVSGQLAKHFADLSADSPRGSLSAPSAPERRLSVHPPAFLGTERRASSLLRPLSTPDSEKPLPSSSLVIPAISRPSSAASDRLRRQSNTQPSTPDGEVRRSSLSDMIKAQSGDDVAMKEGKYLAEKSPLSEPILAAPSPLRASPQSVFLPVPSGRRESTESISSYTAHLAISQDDDRTLSGRGKKRSVEEREDVMSVGESSGSGSGDPGMRGMEVLAEEALRAAQEEEGKRSGEEEDEMDEERDSPGKGPGSGVAGPKYVCSYCAKSFSRPSSLKIHTHSHTGERPYVCHEPGCGRRFSVQSNLKRHAKVHQVGSNGVSKDTPVTTTAPAPNPGPKAIVTQDPPPHAPFQPQGHAHMVPHPHPHHSGAHPYAHGHHPMHAMPHMPPGYYFAPGYAPMPMGMAQPPPHPHQQSMVPQGYYPDPRYGMMHSPSAGMGPEGFGQPVGMPQPAQYGHYAEQPPSQAQAPPQEVKGSRRMGSLVKGGKKRRSRGTDGGIKEEEEE</sequence>
<dbReference type="EMBL" id="MEKH01000005">
    <property type="protein sequence ID" value="ODO08197.1"/>
    <property type="molecule type" value="Genomic_DNA"/>
</dbReference>
<dbReference type="SMART" id="SM00355">
    <property type="entry name" value="ZnF_C2H2"/>
    <property type="match status" value="2"/>
</dbReference>
<feature type="compositionally biased region" description="Basic and acidic residues" evidence="8">
    <location>
        <begin position="125"/>
        <end position="137"/>
    </location>
</feature>
<dbReference type="Proteomes" id="UP000095149">
    <property type="component" value="Unassembled WGS sequence"/>
</dbReference>
<evidence type="ECO:0000256" key="6">
    <source>
        <dbReference type="ARBA" id="ARBA00023242"/>
    </source>
</evidence>
<dbReference type="GO" id="GO:0008270">
    <property type="term" value="F:zinc ion binding"/>
    <property type="evidence" value="ECO:0007669"/>
    <property type="project" value="UniProtKB-KW"/>
</dbReference>
<feature type="compositionally biased region" description="Low complexity" evidence="8">
    <location>
        <begin position="174"/>
        <end position="195"/>
    </location>
</feature>
<feature type="domain" description="C2H2-type" evidence="9">
    <location>
        <begin position="603"/>
        <end position="630"/>
    </location>
</feature>
<proteinExistence type="predicted"/>
<evidence type="ECO:0000256" key="1">
    <source>
        <dbReference type="ARBA" id="ARBA00004123"/>
    </source>
</evidence>
<dbReference type="AlphaFoldDB" id="A0A1E3K6N4"/>
<evidence type="ECO:0000256" key="4">
    <source>
        <dbReference type="ARBA" id="ARBA00022771"/>
    </source>
</evidence>
<dbReference type="InterPro" id="IPR013087">
    <property type="entry name" value="Znf_C2H2_type"/>
</dbReference>
<evidence type="ECO:0000256" key="5">
    <source>
        <dbReference type="ARBA" id="ARBA00022833"/>
    </source>
</evidence>
<reference evidence="10 11" key="1">
    <citation type="submission" date="2016-06" db="EMBL/GenBank/DDBJ databases">
        <title>Evolution of pathogenesis and genome organization in the Tremellales.</title>
        <authorList>
            <person name="Cuomo C."/>
            <person name="Litvintseva A."/>
            <person name="Heitman J."/>
            <person name="Chen Y."/>
            <person name="Sun S."/>
            <person name="Springer D."/>
            <person name="Dromer F."/>
            <person name="Young S."/>
            <person name="Zeng Q."/>
            <person name="Chapman S."/>
            <person name="Gujja S."/>
            <person name="Saif S."/>
            <person name="Birren B."/>
        </authorList>
    </citation>
    <scope>NUCLEOTIDE SEQUENCE [LARGE SCALE GENOMIC DNA]</scope>
    <source>
        <strain evidence="10 11">CBS 6273</strain>
    </source>
</reference>
<keyword evidence="2" id="KW-0479">Metal-binding</keyword>
<keyword evidence="4 7" id="KW-0863">Zinc-finger</keyword>
<feature type="compositionally biased region" description="Low complexity" evidence="8">
    <location>
        <begin position="799"/>
        <end position="812"/>
    </location>
</feature>
<feature type="compositionally biased region" description="Basic and acidic residues" evidence="8">
    <location>
        <begin position="459"/>
        <end position="468"/>
    </location>
</feature>
<feature type="compositionally biased region" description="Polar residues" evidence="8">
    <location>
        <begin position="220"/>
        <end position="233"/>
    </location>
</feature>
<dbReference type="PROSITE" id="PS50157">
    <property type="entry name" value="ZINC_FINGER_C2H2_2"/>
    <property type="match status" value="2"/>
</dbReference>
<feature type="compositionally biased region" description="Low complexity" evidence="8">
    <location>
        <begin position="306"/>
        <end position="321"/>
    </location>
</feature>
<dbReference type="PANTHER" id="PTHR16515">
    <property type="entry name" value="PR DOMAIN ZINC FINGER PROTEIN"/>
    <property type="match status" value="1"/>
</dbReference>
<dbReference type="Gene3D" id="3.30.160.60">
    <property type="entry name" value="Classic Zinc Finger"/>
    <property type="match status" value="2"/>
</dbReference>
<feature type="domain" description="C2H2-type" evidence="9">
    <location>
        <begin position="631"/>
        <end position="655"/>
    </location>
</feature>
<dbReference type="InterPro" id="IPR050331">
    <property type="entry name" value="Zinc_finger"/>
</dbReference>
<feature type="region of interest" description="Disordered" evidence="8">
    <location>
        <begin position="77"/>
        <end position="147"/>
    </location>
</feature>
<evidence type="ECO:0000256" key="8">
    <source>
        <dbReference type="SAM" id="MobiDB-lite"/>
    </source>
</evidence>
<gene>
    <name evidence="10" type="ORF">I350_03786</name>
</gene>
<comment type="subcellular location">
    <subcellularLocation>
        <location evidence="1">Nucleus</location>
    </subcellularLocation>
</comment>
<dbReference type="SUPFAM" id="SSF57667">
    <property type="entry name" value="beta-beta-alpha zinc fingers"/>
    <property type="match status" value="1"/>
</dbReference>
<feature type="region of interest" description="Disordered" evidence="8">
    <location>
        <begin position="271"/>
        <end position="600"/>
    </location>
</feature>
<dbReference type="Pfam" id="PF00096">
    <property type="entry name" value="zf-C2H2"/>
    <property type="match status" value="2"/>
</dbReference>
<dbReference type="InterPro" id="IPR036236">
    <property type="entry name" value="Znf_C2H2_sf"/>
</dbReference>
<accession>A0A1E3K6N4</accession>
<organism evidence="10 11">
    <name type="scientific">Cryptococcus amylolentus CBS 6273</name>
    <dbReference type="NCBI Taxonomy" id="1296118"/>
    <lineage>
        <taxon>Eukaryota</taxon>
        <taxon>Fungi</taxon>
        <taxon>Dikarya</taxon>
        <taxon>Basidiomycota</taxon>
        <taxon>Agaricomycotina</taxon>
        <taxon>Tremellomycetes</taxon>
        <taxon>Tremellales</taxon>
        <taxon>Cryptococcaceae</taxon>
        <taxon>Cryptococcus</taxon>
    </lineage>
</organism>
<feature type="compositionally biased region" description="Low complexity" evidence="8">
    <location>
        <begin position="328"/>
        <end position="341"/>
    </location>
</feature>
<keyword evidence="6" id="KW-0539">Nucleus</keyword>
<comment type="caution">
    <text evidence="10">The sequence shown here is derived from an EMBL/GenBank/DDBJ whole genome shotgun (WGS) entry which is preliminary data.</text>
</comment>
<name>A0A1E3K6N4_9TREE</name>
<feature type="compositionally biased region" description="Low complexity" evidence="8">
    <location>
        <begin position="413"/>
        <end position="424"/>
    </location>
</feature>
<evidence type="ECO:0000313" key="11">
    <source>
        <dbReference type="Proteomes" id="UP000095149"/>
    </source>
</evidence>
<feature type="compositionally biased region" description="Low complexity" evidence="8">
    <location>
        <begin position="274"/>
        <end position="296"/>
    </location>
</feature>
<feature type="compositionally biased region" description="Polar residues" evidence="8">
    <location>
        <begin position="196"/>
        <end position="205"/>
    </location>
</feature>
<dbReference type="PANTHER" id="PTHR16515:SF49">
    <property type="entry name" value="GASTRULA ZINC FINGER PROTEIN XLCGF49.1-LIKE-RELATED"/>
    <property type="match status" value="1"/>
</dbReference>
<dbReference type="GO" id="GO:0005634">
    <property type="term" value="C:nucleus"/>
    <property type="evidence" value="ECO:0007669"/>
    <property type="project" value="UniProtKB-SubCell"/>
</dbReference>
<evidence type="ECO:0000256" key="7">
    <source>
        <dbReference type="PROSITE-ProRule" id="PRU00042"/>
    </source>
</evidence>
<feature type="compositionally biased region" description="Basic and acidic residues" evidence="8">
    <location>
        <begin position="563"/>
        <end position="577"/>
    </location>
</feature>
<evidence type="ECO:0000259" key="9">
    <source>
        <dbReference type="PROSITE" id="PS50157"/>
    </source>
</evidence>
<feature type="region of interest" description="Disordered" evidence="8">
    <location>
        <begin position="773"/>
        <end position="844"/>
    </location>
</feature>
<evidence type="ECO:0000313" key="10">
    <source>
        <dbReference type="EMBL" id="ODO08197.1"/>
    </source>
</evidence>
<dbReference type="PROSITE" id="PS00028">
    <property type="entry name" value="ZINC_FINGER_C2H2_1"/>
    <property type="match status" value="2"/>
</dbReference>
<evidence type="ECO:0000256" key="2">
    <source>
        <dbReference type="ARBA" id="ARBA00022723"/>
    </source>
</evidence>
<dbReference type="OrthoDB" id="2575827at2759"/>
<feature type="region of interest" description="Disordered" evidence="8">
    <location>
        <begin position="174"/>
        <end position="233"/>
    </location>
</feature>
<feature type="region of interest" description="Disordered" evidence="8">
    <location>
        <begin position="241"/>
        <end position="260"/>
    </location>
</feature>
<dbReference type="GO" id="GO:0010468">
    <property type="term" value="P:regulation of gene expression"/>
    <property type="evidence" value="ECO:0007669"/>
    <property type="project" value="TreeGrafter"/>
</dbReference>
<feature type="compositionally biased region" description="Basic and acidic residues" evidence="8">
    <location>
        <begin position="95"/>
        <end position="105"/>
    </location>
</feature>
<feature type="region of interest" description="Disordered" evidence="8">
    <location>
        <begin position="655"/>
        <end position="698"/>
    </location>
</feature>
<dbReference type="FunFam" id="3.30.160.60:FF:001102">
    <property type="entry name" value="Transcription factor IIIA"/>
    <property type="match status" value="1"/>
</dbReference>
<keyword evidence="5" id="KW-0862">Zinc</keyword>
<protein>
    <recommendedName>
        <fullName evidence="9">C2H2-type domain-containing protein</fullName>
    </recommendedName>
</protein>
<feature type="region of interest" description="Disordered" evidence="8">
    <location>
        <begin position="1"/>
        <end position="36"/>
    </location>
</feature>
<keyword evidence="3" id="KW-0677">Repeat</keyword>